<name>A0ABC9WE51_GRUJA</name>
<accession>A0ABC9WE51</accession>
<proteinExistence type="predicted"/>
<gene>
    <name evidence="1" type="ORF">GRJ2_000795500</name>
</gene>
<protein>
    <submittedName>
        <fullName evidence="1">Uncharacterized protein</fullName>
    </submittedName>
</protein>
<keyword evidence="2" id="KW-1185">Reference proteome</keyword>
<dbReference type="EMBL" id="BAAFJT010000002">
    <property type="protein sequence ID" value="GAB0183302.1"/>
    <property type="molecule type" value="Genomic_DNA"/>
</dbReference>
<evidence type="ECO:0000313" key="1">
    <source>
        <dbReference type="EMBL" id="GAB0183302.1"/>
    </source>
</evidence>
<organism evidence="1 2">
    <name type="scientific">Grus japonensis</name>
    <name type="common">Japanese crane</name>
    <name type="synonym">Red-crowned crane</name>
    <dbReference type="NCBI Taxonomy" id="30415"/>
    <lineage>
        <taxon>Eukaryota</taxon>
        <taxon>Metazoa</taxon>
        <taxon>Chordata</taxon>
        <taxon>Craniata</taxon>
        <taxon>Vertebrata</taxon>
        <taxon>Euteleostomi</taxon>
        <taxon>Archelosauria</taxon>
        <taxon>Archosauria</taxon>
        <taxon>Dinosauria</taxon>
        <taxon>Saurischia</taxon>
        <taxon>Theropoda</taxon>
        <taxon>Coelurosauria</taxon>
        <taxon>Aves</taxon>
        <taxon>Neognathae</taxon>
        <taxon>Neoaves</taxon>
        <taxon>Gruiformes</taxon>
        <taxon>Gruidae</taxon>
        <taxon>Grus</taxon>
    </lineage>
</organism>
<dbReference type="Proteomes" id="UP001623348">
    <property type="component" value="Unassembled WGS sequence"/>
</dbReference>
<evidence type="ECO:0000313" key="2">
    <source>
        <dbReference type="Proteomes" id="UP001623348"/>
    </source>
</evidence>
<sequence length="167" mass="18654">MMIKYETEDILCQYTRRIHDLLQFKTQVGLGPSIQHVQIPLQSLATLEQIKTPTQPGVICKLTEGTLDPLIQIIDKDIKENWPQYQALGNTACDWPPVGFNCFHHNSLGPAIQVVFNPAKRMPTQAMSSQFLQENAVGNGDKGFTKVQVDNIHSLSSSSSTKRFTLS</sequence>
<reference evidence="1 2" key="1">
    <citation type="submission" date="2024-06" db="EMBL/GenBank/DDBJ databases">
        <title>The draft genome of Grus japonensis, version 3.</title>
        <authorList>
            <person name="Nabeshima K."/>
            <person name="Suzuki S."/>
            <person name="Onuma M."/>
        </authorList>
    </citation>
    <scope>NUCLEOTIDE SEQUENCE [LARGE SCALE GENOMIC DNA]</scope>
    <source>
        <strain evidence="1 2">451A</strain>
    </source>
</reference>
<comment type="caution">
    <text evidence="1">The sequence shown here is derived from an EMBL/GenBank/DDBJ whole genome shotgun (WGS) entry which is preliminary data.</text>
</comment>
<dbReference type="AlphaFoldDB" id="A0ABC9WE51"/>